<keyword evidence="12" id="KW-0408">Iron</keyword>
<evidence type="ECO:0000256" key="10">
    <source>
        <dbReference type="ARBA" id="ARBA00022975"/>
    </source>
</evidence>
<dbReference type="PANTHER" id="PTHR48109:SF1">
    <property type="entry name" value="DIHYDROOROTATE DEHYDROGENASE (FUMARATE)"/>
    <property type="match status" value="1"/>
</dbReference>
<evidence type="ECO:0000256" key="15">
    <source>
        <dbReference type="ARBA" id="ARBA00030119"/>
    </source>
</evidence>
<dbReference type="EMBL" id="LBBT01000184">
    <property type="protein sequence ID" value="KKY01449.1"/>
    <property type="molecule type" value="Genomic_DNA"/>
</dbReference>
<dbReference type="OrthoDB" id="9794954at2"/>
<dbReference type="Pfam" id="PF14697">
    <property type="entry name" value="Fer4_21"/>
    <property type="match status" value="1"/>
</dbReference>
<evidence type="ECO:0000256" key="17">
    <source>
        <dbReference type="ARBA" id="ARBA00032722"/>
    </source>
</evidence>
<dbReference type="InterPro" id="IPR017900">
    <property type="entry name" value="4Fe4S_Fe_S_CS"/>
</dbReference>
<dbReference type="InterPro" id="IPR050074">
    <property type="entry name" value="DHO_dehydrogenase"/>
</dbReference>
<evidence type="ECO:0000313" key="20">
    <source>
        <dbReference type="EMBL" id="KKY01449.1"/>
    </source>
</evidence>
<dbReference type="RefSeq" id="WP_046822857.1">
    <property type="nucleotide sequence ID" value="NZ_JBCLWQ010000002.1"/>
</dbReference>
<keyword evidence="13" id="KW-0411">Iron-sulfur</keyword>
<accession>A0A0M3DJ47</accession>
<evidence type="ECO:0000256" key="1">
    <source>
        <dbReference type="ARBA" id="ARBA00001917"/>
    </source>
</evidence>
<gene>
    <name evidence="20" type="ORF">VN21_08455</name>
</gene>
<dbReference type="Gene3D" id="3.30.70.20">
    <property type="match status" value="1"/>
</dbReference>
<dbReference type="InterPro" id="IPR023359">
    <property type="entry name" value="Dihydro_DH_chainA_dom2"/>
</dbReference>
<dbReference type="GO" id="GO:0051536">
    <property type="term" value="F:iron-sulfur cluster binding"/>
    <property type="evidence" value="ECO:0007669"/>
    <property type="project" value="UniProtKB-KW"/>
</dbReference>
<dbReference type="Pfam" id="PF01180">
    <property type="entry name" value="DHO_dh"/>
    <property type="match status" value="1"/>
</dbReference>
<comment type="caution">
    <text evidence="20">The sequence shown here is derived from an EMBL/GenBank/DDBJ whole genome shotgun (WGS) entry which is preliminary data.</text>
</comment>
<dbReference type="InterPro" id="IPR013785">
    <property type="entry name" value="Aldolase_TIM"/>
</dbReference>
<dbReference type="PATRIC" id="fig|1629550.3.peg.1127"/>
<keyword evidence="10" id="KW-0665">Pyrimidine biosynthesis</keyword>
<name>A0A0M3DJ47_9FIRM</name>
<sequence>MANLKVKIHDMEFPNPIMTAAGPGAKDGDLCIEAVKGGAGGICTKTISVLPADVPRPCMANTNSGFLNTELWSELPKEQWIAEEYAKAKSAGVPVIISMGYTAEDIAKVAPLVKPYADAVELSTHYVGTDVTPIVNALKAAKAALDVPVFMKMSPHTDIQTIAKAVEEAGADGLVMINSFGPCMAIDVETGFPIMGSKTGYGWLSGAPIRPLAVRCIYEASKVVNIPIIGVGGITCGRDVAEMMMAGASAVQTCTEAILKGPQVYGKIARELNEFLEANGYSDVNEIKGLAHKKVQEMEFRTHAVVPQVDQDKCIKCKKCVTSCVYEAIEVGDEMVIDEDKCFGCGLCVTRCPKRALTMQMGAVEAK</sequence>
<protein>
    <recommendedName>
        <fullName evidence="6">Dihydroorotate dehydrogenase B (NAD(+)), catalytic subunit</fullName>
        <ecNumber evidence="5">1.3.1.14</ecNumber>
    </recommendedName>
    <alternativeName>
        <fullName evidence="14">Dihydroorotate oxidase B</fullName>
    </alternativeName>
    <alternativeName>
        <fullName evidence="17">Dihydrothymine dehydrogenase</fullName>
    </alternativeName>
    <alternativeName>
        <fullName evidence="15">Dihydrouracil dehydrogenase</fullName>
    </alternativeName>
    <alternativeName>
        <fullName evidence="16">Orotate reductase (NADH)</fullName>
    </alternativeName>
</protein>
<evidence type="ECO:0000256" key="3">
    <source>
        <dbReference type="ARBA" id="ARBA00004715"/>
    </source>
</evidence>
<comment type="function">
    <text evidence="2">Catalyzes the conversion of dihydroorotate to orotate with NAD(+) as electron acceptor.</text>
</comment>
<dbReference type="PROSITE" id="PS51379">
    <property type="entry name" value="4FE4S_FER_2"/>
    <property type="match status" value="2"/>
</dbReference>
<evidence type="ECO:0000256" key="16">
    <source>
        <dbReference type="ARBA" id="ARBA00032046"/>
    </source>
</evidence>
<evidence type="ECO:0000256" key="13">
    <source>
        <dbReference type="ARBA" id="ARBA00023014"/>
    </source>
</evidence>
<keyword evidence="11" id="KW-0560">Oxidoreductase</keyword>
<evidence type="ECO:0000256" key="18">
    <source>
        <dbReference type="ARBA" id="ARBA00048996"/>
    </source>
</evidence>
<dbReference type="GO" id="GO:0004589">
    <property type="term" value="F:dihydroorotate dehydrogenase (NAD+) activity"/>
    <property type="evidence" value="ECO:0007669"/>
    <property type="project" value="UniProtKB-EC"/>
</dbReference>
<dbReference type="EC" id="1.3.1.14" evidence="5"/>
<keyword evidence="21" id="KW-1185">Reference proteome</keyword>
<dbReference type="Gene3D" id="3.20.20.70">
    <property type="entry name" value="Aldolase class I"/>
    <property type="match status" value="1"/>
</dbReference>
<proteinExistence type="inferred from homology"/>
<evidence type="ECO:0000259" key="19">
    <source>
        <dbReference type="PROSITE" id="PS51379"/>
    </source>
</evidence>
<evidence type="ECO:0000256" key="9">
    <source>
        <dbReference type="ARBA" id="ARBA00022723"/>
    </source>
</evidence>
<dbReference type="GO" id="GO:0005737">
    <property type="term" value="C:cytoplasm"/>
    <property type="evidence" value="ECO:0007669"/>
    <property type="project" value="InterPro"/>
</dbReference>
<evidence type="ECO:0000256" key="8">
    <source>
        <dbReference type="ARBA" id="ARBA00022643"/>
    </source>
</evidence>
<comment type="catalytic activity">
    <reaction evidence="18">
        <text>(S)-dihydroorotate + NAD(+) = orotate + NADH + H(+)</text>
        <dbReference type="Rhea" id="RHEA:13513"/>
        <dbReference type="ChEBI" id="CHEBI:15378"/>
        <dbReference type="ChEBI" id="CHEBI:30839"/>
        <dbReference type="ChEBI" id="CHEBI:30864"/>
        <dbReference type="ChEBI" id="CHEBI:57540"/>
        <dbReference type="ChEBI" id="CHEBI:57945"/>
        <dbReference type="EC" id="1.3.1.14"/>
    </reaction>
</comment>
<comment type="pathway">
    <text evidence="3">Pyrimidine metabolism; UMP biosynthesis via de novo pathway; orotate from (S)-dihydroorotate (NAD(+) route): step 1/1.</text>
</comment>
<keyword evidence="8" id="KW-0288">FMN</keyword>
<dbReference type="GO" id="GO:0046872">
    <property type="term" value="F:metal ion binding"/>
    <property type="evidence" value="ECO:0007669"/>
    <property type="project" value="UniProtKB-KW"/>
</dbReference>
<dbReference type="SUPFAM" id="SSF54862">
    <property type="entry name" value="4Fe-4S ferredoxins"/>
    <property type="match status" value="1"/>
</dbReference>
<dbReference type="GO" id="GO:0006221">
    <property type="term" value="P:pyrimidine nucleotide biosynthetic process"/>
    <property type="evidence" value="ECO:0007669"/>
    <property type="project" value="UniProtKB-KW"/>
</dbReference>
<dbReference type="GO" id="GO:0006207">
    <property type="term" value="P:'de novo' pyrimidine nucleobase biosynthetic process"/>
    <property type="evidence" value="ECO:0007669"/>
    <property type="project" value="TreeGrafter"/>
</dbReference>
<evidence type="ECO:0000256" key="5">
    <source>
        <dbReference type="ARBA" id="ARBA00012061"/>
    </source>
</evidence>
<dbReference type="PANTHER" id="PTHR48109">
    <property type="entry name" value="DIHYDROOROTATE DEHYDROGENASE (QUINONE), MITOCHONDRIAL-RELATED"/>
    <property type="match status" value="1"/>
</dbReference>
<dbReference type="Gene3D" id="2.30.26.10">
    <property type="entry name" value="Dihydroorotate Dehydrogenase A, chain A, domain 2"/>
    <property type="match status" value="1"/>
</dbReference>
<evidence type="ECO:0000256" key="14">
    <source>
        <dbReference type="ARBA" id="ARBA00029718"/>
    </source>
</evidence>
<dbReference type="Proteomes" id="UP000034407">
    <property type="component" value="Unassembled WGS sequence"/>
</dbReference>
<evidence type="ECO:0000256" key="12">
    <source>
        <dbReference type="ARBA" id="ARBA00023004"/>
    </source>
</evidence>
<dbReference type="PROSITE" id="PS00198">
    <property type="entry name" value="4FE4S_FER_1"/>
    <property type="match status" value="1"/>
</dbReference>
<evidence type="ECO:0000256" key="6">
    <source>
        <dbReference type="ARBA" id="ARBA00018101"/>
    </source>
</evidence>
<feature type="domain" description="4Fe-4S ferredoxin-type" evidence="19">
    <location>
        <begin position="305"/>
        <end position="331"/>
    </location>
</feature>
<evidence type="ECO:0000256" key="4">
    <source>
        <dbReference type="ARBA" id="ARBA00010804"/>
    </source>
</evidence>
<dbReference type="InterPro" id="IPR017896">
    <property type="entry name" value="4Fe4S_Fe-S-bd"/>
</dbReference>
<evidence type="ECO:0000313" key="21">
    <source>
        <dbReference type="Proteomes" id="UP000034407"/>
    </source>
</evidence>
<keyword evidence="7" id="KW-0285">Flavoprotein</keyword>
<evidence type="ECO:0000256" key="2">
    <source>
        <dbReference type="ARBA" id="ARBA00003616"/>
    </source>
</evidence>
<comment type="similarity">
    <text evidence="4">Belongs to the dihydropyrimidine dehydrogenase family.</text>
</comment>
<organism evidence="20 21">
    <name type="scientific">Paraclostridium benzoelyticum</name>
    <dbReference type="NCBI Taxonomy" id="1629550"/>
    <lineage>
        <taxon>Bacteria</taxon>
        <taxon>Bacillati</taxon>
        <taxon>Bacillota</taxon>
        <taxon>Clostridia</taxon>
        <taxon>Peptostreptococcales</taxon>
        <taxon>Peptostreptococcaceae</taxon>
        <taxon>Paraclostridium</taxon>
    </lineage>
</organism>
<evidence type="ECO:0000256" key="7">
    <source>
        <dbReference type="ARBA" id="ARBA00022630"/>
    </source>
</evidence>
<dbReference type="SUPFAM" id="SSF51395">
    <property type="entry name" value="FMN-linked oxidoreductases"/>
    <property type="match status" value="1"/>
</dbReference>
<dbReference type="InterPro" id="IPR005720">
    <property type="entry name" value="Dihydroorotate_DH_cat"/>
</dbReference>
<reference evidence="20 21" key="1">
    <citation type="submission" date="2015-04" db="EMBL/GenBank/DDBJ databases">
        <title>Microcin producing Clostridium sp. JC272T.</title>
        <authorList>
            <person name="Jyothsna T."/>
            <person name="Sasikala C."/>
            <person name="Ramana C."/>
        </authorList>
    </citation>
    <scope>NUCLEOTIDE SEQUENCE [LARGE SCALE GENOMIC DNA]</scope>
    <source>
        <strain evidence="20 21">JC272</strain>
    </source>
</reference>
<keyword evidence="9" id="KW-0479">Metal-binding</keyword>
<feature type="domain" description="4Fe-4S ferredoxin-type" evidence="19">
    <location>
        <begin position="333"/>
        <end position="362"/>
    </location>
</feature>
<comment type="cofactor">
    <cofactor evidence="1">
        <name>FMN</name>
        <dbReference type="ChEBI" id="CHEBI:58210"/>
    </cofactor>
</comment>
<dbReference type="AlphaFoldDB" id="A0A0M3DJ47"/>
<evidence type="ECO:0000256" key="11">
    <source>
        <dbReference type="ARBA" id="ARBA00023002"/>
    </source>
</evidence>